<keyword evidence="2" id="KW-0677">Repeat</keyword>
<dbReference type="EMBL" id="MNPW01000001">
    <property type="protein sequence ID" value="ONH57264.1"/>
    <property type="molecule type" value="Genomic_DNA"/>
</dbReference>
<dbReference type="Pfam" id="PF20178">
    <property type="entry name" value="ToxA_N"/>
    <property type="match status" value="1"/>
</dbReference>
<dbReference type="PANTHER" id="PTHR48051">
    <property type="match status" value="1"/>
</dbReference>
<gene>
    <name evidence="6" type="ORF">BLL36_00970</name>
</gene>
<evidence type="ECO:0000256" key="1">
    <source>
        <dbReference type="ARBA" id="ARBA00022614"/>
    </source>
</evidence>
<feature type="domain" description="Dermonecrotic toxin N-terminal" evidence="5">
    <location>
        <begin position="77"/>
        <end position="340"/>
    </location>
</feature>
<sequence>MPLTSFSMTTHQPDSHYRPLTNAIPAWLGKASPAKRQAFAAATPTPLPPASAAQRAEFKRLSGVHWAAQNAVDNALKQVRDARTFARTILEDALINQFGVDLDAQRTCLRLYIPQNLPWLPIASGAARTLTLSLLDAALVNFDHEQTLDNAFEPASTFITEPDANDQFVTLPAIREKISVARFARLCRELDIGARYQRYLKDALGLNEPVAGAALQLKVEASQKAALRSALHLAQLRGDIQPDFAQAVTALMDGRSAPRLGDQTIRLQTLSVMQAPLTGILLFAADLEQARAIPRLVAYIPDDPHAPLKEYFSPLAFKQALTQRLRDADYQAFFSRFVAHEHRGLFFSGLSQRLARIKWNPPQRGSGLAPWRKTPTDDPKLQFAATPLSGDVWQALYQQQVNKILNDARTTAVPTADVDLKARWALWDSFVNVASSILNAALFVVAPFIPGLGELMLGYMAYQLLDDVFEGIVDWAEGLPQEAFGHLMSVLQALVQVGTFAAGGTIGAAELRKVLPQPVLDFIDRHKPVTLADGATRYWKPDLAPYRQNLDLPANLGIDHLGLHQVRGESILPLDGHFYAVQRQVDGAGYAIKHPTRSDAYRPRLRHNGAGSWHTELEHPLQWDRRTLLQRIGHRAEGLGAADRELALSLSDVPEGALRKMHFNSEPLPPLLDDSLARLRIDRSIQALIDRLNSDDPAQYGQVDPQDQLQLLTAFGDWPHARGLRFLNAAGETTWAFGDQDAPVVQIHEAQLTNGELLKTVLESLSEEEIRSHFGERASDPQLSLTTRVKHLRKRLARIAERNRAPLFDSRYGLLQQSEAPAVRQLLDSVPTLPARCAERLIDHASGEELQALEERHTPQRLAEQAEAALDALRLNRAYEGLHLDAVQSLDSDRLALNSLRIQPGWSDQIRLELKHHSPDGPTWHRIGAEDAPLQRSLVRTETGRYAPHDAKGALSGETDLYSAILGALPDAQREALNIQIHQGLELRRLLRQQALPRAELRQVLDAGTPPEPARKTLRLLGHDAGFHALSPGQVLLERAQQLFPGLGEPQLNDLLSHLHTQPGGAANQLAALAGEYQQLESQLSIWQNEVQTHHPRSGALLTIRQRRYEQQNRRLVSDQLKRCWRRETDIDDYYEDSNRDGHRLRLGYPITGALPPLAANFDHVTFLSLTGSVDTHGAQAFLAQFTRLRHLEVKGIPLDDIPPSINSQSALTHLILSNCQIRLTEASHARLAAMSRLKALALHRNPLGRAPSVQGMPHLNALDLSETGISQLPAGILNRPELLAASLEGNQITELPEALFELPAETSKRFDLSDNPLSPATLERVKRYFQQHDTYWEIDAPAADVRDANLLFPALDRDKLNRLVYALPGDLEAGRREIARLVMELDTLQQELDQWAQGESLTGNERGRRLALRRLLETSWRRYPQPNTHYFHALTVPRSLIGELPILSARFNHITSLLVEGDGTAVDLDGFLRSFPALQTLEMSHTALGDIPPSALSMPRLTVMVLPRCSITLSAASSRGLERMGHLQYLDLSHNPLGQLPDFSQVPGLASVLLKNTGLHELPAGLLGDFPRREVDLSDNALQTLPPALFSLPAANTHALNLAGNPLSRASLEQIKSHYGQTLQYFNVQAPQPERLRAQALYPSLEDHEADRFVFSLPGGLDDVAPTLARLEAEYRQLSTDLQQWALNVPERHPVLDVPLDEPMRAREQLARDQFKSLLEQAWRRESPEDEESLDDQFTHALTLDVPILGALPELSARLDHVTSFDLRGGGTVTAVDGTLQCFPKLQTLIINQCVLHDLPQAIFSMPKLANLDLSQCDIRLTAAGARSFSDLPALEFLELSHNPLGNAPDVSGLNLLASLHLHNCELRDPPNAVFRLPELYTLDLSNNQIREIPADLLDRSTTYQDDSDLSGNPWSARSLGYLRQYYLRTGVDFQVPEATVDAEGEALQPPLPEPEPEPMEE</sequence>
<keyword evidence="1" id="KW-0433">Leucine-rich repeat</keyword>
<reference evidence="6 7" key="1">
    <citation type="submission" date="2016-10" db="EMBL/GenBank/DDBJ databases">
        <title>Pseudomonas lactis sp. nov. and Pseudomonas paralactis sp. nov., isolated from bovine raw milk.</title>
        <authorList>
            <person name="Von Neubeck M."/>
            <person name="Huptas C."/>
            <person name="Glueck C."/>
            <person name="Krewinkel M."/>
            <person name="Stoeckel M."/>
            <person name="Stressler T."/>
            <person name="Fischer L."/>
            <person name="Hinrichs J."/>
            <person name="Scherer S."/>
            <person name="Wenning M."/>
        </authorList>
    </citation>
    <scope>NUCLEOTIDE SEQUENCE [LARGE SCALE GENOMIC DNA]</scope>
    <source>
        <strain evidence="6 7">DSM 17516</strain>
    </source>
</reference>
<feature type="coiled-coil region" evidence="3">
    <location>
        <begin position="1372"/>
        <end position="1399"/>
    </location>
</feature>
<dbReference type="InterPro" id="IPR046673">
    <property type="entry name" value="ToxA_N"/>
</dbReference>
<protein>
    <recommendedName>
        <fullName evidence="5">Dermonecrotic toxin N-terminal domain-containing protein</fullName>
    </recommendedName>
</protein>
<dbReference type="SMART" id="SM00364">
    <property type="entry name" value="LRR_BAC"/>
    <property type="match status" value="4"/>
</dbReference>
<dbReference type="SMART" id="SM00369">
    <property type="entry name" value="LRR_TYP"/>
    <property type="match status" value="9"/>
</dbReference>
<dbReference type="GO" id="GO:0005737">
    <property type="term" value="C:cytoplasm"/>
    <property type="evidence" value="ECO:0007669"/>
    <property type="project" value="TreeGrafter"/>
</dbReference>
<evidence type="ECO:0000313" key="6">
    <source>
        <dbReference type="EMBL" id="ONH57264.1"/>
    </source>
</evidence>
<dbReference type="InterPro" id="IPR050216">
    <property type="entry name" value="LRR_domain-containing"/>
</dbReference>
<dbReference type="PANTHER" id="PTHR48051:SF1">
    <property type="entry name" value="RAS SUPPRESSOR PROTEIN 1"/>
    <property type="match status" value="1"/>
</dbReference>
<accession>A0A1V2KIC8</accession>
<organism evidence="6 7">
    <name type="scientific">Pseudomonas cedrina subsp. cedrina</name>
    <dbReference type="NCBI Taxonomy" id="76762"/>
    <lineage>
        <taxon>Bacteria</taxon>
        <taxon>Pseudomonadati</taxon>
        <taxon>Pseudomonadota</taxon>
        <taxon>Gammaproteobacteria</taxon>
        <taxon>Pseudomonadales</taxon>
        <taxon>Pseudomonadaceae</taxon>
        <taxon>Pseudomonas</taxon>
    </lineage>
</organism>
<dbReference type="SUPFAM" id="SSF52058">
    <property type="entry name" value="L domain-like"/>
    <property type="match status" value="2"/>
</dbReference>
<evidence type="ECO:0000256" key="2">
    <source>
        <dbReference type="ARBA" id="ARBA00022737"/>
    </source>
</evidence>
<dbReference type="InterPro" id="IPR003591">
    <property type="entry name" value="Leu-rich_rpt_typical-subtyp"/>
</dbReference>
<evidence type="ECO:0000313" key="7">
    <source>
        <dbReference type="Proteomes" id="UP000189295"/>
    </source>
</evidence>
<dbReference type="Gene3D" id="3.80.10.10">
    <property type="entry name" value="Ribonuclease Inhibitor"/>
    <property type="match status" value="3"/>
</dbReference>
<proteinExistence type="predicted"/>
<keyword evidence="3" id="KW-0175">Coiled coil</keyword>
<dbReference type="Pfam" id="PF13855">
    <property type="entry name" value="LRR_8"/>
    <property type="match status" value="1"/>
</dbReference>
<dbReference type="Pfam" id="PF00560">
    <property type="entry name" value="LRR_1"/>
    <property type="match status" value="1"/>
</dbReference>
<dbReference type="Proteomes" id="UP000189295">
    <property type="component" value="Unassembled WGS sequence"/>
</dbReference>
<feature type="region of interest" description="Disordered" evidence="4">
    <location>
        <begin position="1943"/>
        <end position="1963"/>
    </location>
</feature>
<dbReference type="InterPro" id="IPR032675">
    <property type="entry name" value="LRR_dom_sf"/>
</dbReference>
<dbReference type="PROSITE" id="PS51450">
    <property type="entry name" value="LRR"/>
    <property type="match status" value="3"/>
</dbReference>
<name>A0A1V2KIC8_PSECE</name>
<dbReference type="InterPro" id="IPR001611">
    <property type="entry name" value="Leu-rich_rpt"/>
</dbReference>
<evidence type="ECO:0000256" key="3">
    <source>
        <dbReference type="SAM" id="Coils"/>
    </source>
</evidence>
<evidence type="ECO:0000256" key="4">
    <source>
        <dbReference type="SAM" id="MobiDB-lite"/>
    </source>
</evidence>
<evidence type="ECO:0000259" key="5">
    <source>
        <dbReference type="Pfam" id="PF20178"/>
    </source>
</evidence>
<comment type="caution">
    <text evidence="6">The sequence shown here is derived from an EMBL/GenBank/DDBJ whole genome shotgun (WGS) entry which is preliminary data.</text>
</comment>